<dbReference type="InterPro" id="IPR029044">
    <property type="entry name" value="Nucleotide-diphossugar_trans"/>
</dbReference>
<dbReference type="PANTHER" id="PTHR48090:SF1">
    <property type="entry name" value="PROPHAGE BACTOPRENOL GLUCOSYL TRANSFERASE HOMOLOG"/>
    <property type="match status" value="1"/>
</dbReference>
<feature type="transmembrane region" description="Helical" evidence="7">
    <location>
        <begin position="246"/>
        <end position="267"/>
    </location>
</feature>
<keyword evidence="3 9" id="KW-0808">Transferase</keyword>
<evidence type="ECO:0000256" key="7">
    <source>
        <dbReference type="SAM" id="Phobius"/>
    </source>
</evidence>
<dbReference type="Gene3D" id="3.90.550.10">
    <property type="entry name" value="Spore Coat Polysaccharide Biosynthesis Protein SpsA, Chain A"/>
    <property type="match status" value="1"/>
</dbReference>
<dbReference type="EMBL" id="CP038852">
    <property type="protein sequence ID" value="QIZ20733.1"/>
    <property type="molecule type" value="Genomic_DNA"/>
</dbReference>
<dbReference type="Pfam" id="PF00535">
    <property type="entry name" value="Glycos_transf_2"/>
    <property type="match status" value="1"/>
</dbReference>
<comment type="subcellular location">
    <subcellularLocation>
        <location evidence="1">Membrane</location>
        <topology evidence="1">Multi-pass membrane protein</topology>
    </subcellularLocation>
</comment>
<keyword evidence="4 7" id="KW-0812">Transmembrane</keyword>
<gene>
    <name evidence="9" type="ORF">E5R92_02895</name>
</gene>
<organism evidence="9 10">
    <name type="scientific">Candidatus Pelagibacter giovannonii</name>
    <dbReference type="NCBI Taxonomy" id="2563896"/>
    <lineage>
        <taxon>Bacteria</taxon>
        <taxon>Pseudomonadati</taxon>
        <taxon>Pseudomonadota</taxon>
        <taxon>Alphaproteobacteria</taxon>
        <taxon>Candidatus Pelagibacterales</taxon>
        <taxon>Candidatus Pelagibacteraceae</taxon>
        <taxon>Candidatus Pelagibacter</taxon>
    </lineage>
</organism>
<dbReference type="GO" id="GO:0016757">
    <property type="term" value="F:glycosyltransferase activity"/>
    <property type="evidence" value="ECO:0007669"/>
    <property type="project" value="UniProtKB-KW"/>
</dbReference>
<name>A0A6H1Q2Y4_9PROT</name>
<feature type="domain" description="Glycosyltransferase 2-like" evidence="8">
    <location>
        <begin position="6"/>
        <end position="135"/>
    </location>
</feature>
<dbReference type="PANTHER" id="PTHR48090">
    <property type="entry name" value="UNDECAPRENYL-PHOSPHATE 4-DEOXY-4-FORMAMIDO-L-ARABINOSE TRANSFERASE-RELATED"/>
    <property type="match status" value="1"/>
</dbReference>
<dbReference type="SUPFAM" id="SSF53448">
    <property type="entry name" value="Nucleotide-diphospho-sugar transferases"/>
    <property type="match status" value="1"/>
</dbReference>
<feature type="transmembrane region" description="Helical" evidence="7">
    <location>
        <begin position="217"/>
        <end position="240"/>
    </location>
</feature>
<evidence type="ECO:0000256" key="6">
    <source>
        <dbReference type="ARBA" id="ARBA00023136"/>
    </source>
</evidence>
<evidence type="ECO:0000256" key="4">
    <source>
        <dbReference type="ARBA" id="ARBA00022692"/>
    </source>
</evidence>
<evidence type="ECO:0000313" key="10">
    <source>
        <dbReference type="Proteomes" id="UP000501094"/>
    </source>
</evidence>
<protein>
    <submittedName>
        <fullName evidence="9">Glycosyltransferase</fullName>
    </submittedName>
</protein>
<dbReference type="Proteomes" id="UP000501094">
    <property type="component" value="Chromosome"/>
</dbReference>
<sequence length="290" mass="33456">MSKIKILIPIYNDWKSAFKLLEDIDLEVNDLKHEFSIIIVNDCSTEEKPTNDFNFNNLKSIKIINMKINMGHARCNASGLRYIAEHEDYDYIIPMDGDGEDRSEEITLLINKINDHPDKVITANRVKRSESFFFKLCYFLHKYLTFIFTGQSIKFGNFICLPKHAVNKMIKDKATWSSFSGAVAKLFKDRKFIPSIRGKRFFGPSKMSFINLLKHSLSIIAVFKMTLLIRSIFFLIAYLFLVAGNLSLITLLPFIGVIIMMISVIILSQRENIKEFENSLENISSVDQLK</sequence>
<evidence type="ECO:0000256" key="1">
    <source>
        <dbReference type="ARBA" id="ARBA00004141"/>
    </source>
</evidence>
<reference evidence="9 10" key="1">
    <citation type="journal article" date="2020" name="Nat. Microbiol.">
        <title>Lysogenic host-virus interactions in SAR11 marine bacteria.</title>
        <authorList>
            <person name="Morris R.M."/>
            <person name="Cain K.R."/>
            <person name="Hvorecny K.L."/>
            <person name="Kollman J.M."/>
        </authorList>
    </citation>
    <scope>NUCLEOTIDE SEQUENCE [LARGE SCALE GENOMIC DNA]</scope>
    <source>
        <strain evidence="9 10">NP1</strain>
    </source>
</reference>
<keyword evidence="6 7" id="KW-0472">Membrane</keyword>
<proteinExistence type="predicted"/>
<keyword evidence="2" id="KW-0328">Glycosyltransferase</keyword>
<evidence type="ECO:0000256" key="5">
    <source>
        <dbReference type="ARBA" id="ARBA00022989"/>
    </source>
</evidence>
<dbReference type="AlphaFoldDB" id="A0A6H1Q2Y4"/>
<evidence type="ECO:0000256" key="3">
    <source>
        <dbReference type="ARBA" id="ARBA00022679"/>
    </source>
</evidence>
<dbReference type="InterPro" id="IPR001173">
    <property type="entry name" value="Glyco_trans_2-like"/>
</dbReference>
<dbReference type="GO" id="GO:0005886">
    <property type="term" value="C:plasma membrane"/>
    <property type="evidence" value="ECO:0007669"/>
    <property type="project" value="TreeGrafter"/>
</dbReference>
<evidence type="ECO:0000256" key="2">
    <source>
        <dbReference type="ARBA" id="ARBA00022676"/>
    </source>
</evidence>
<dbReference type="InterPro" id="IPR050256">
    <property type="entry name" value="Glycosyltransferase_2"/>
</dbReference>
<dbReference type="RefSeq" id="WP_168606615.1">
    <property type="nucleotide sequence ID" value="NZ_CP038852.1"/>
</dbReference>
<accession>A0A6H1Q2Y4</accession>
<keyword evidence="10" id="KW-1185">Reference proteome</keyword>
<evidence type="ECO:0000259" key="8">
    <source>
        <dbReference type="Pfam" id="PF00535"/>
    </source>
</evidence>
<keyword evidence="5 7" id="KW-1133">Transmembrane helix</keyword>
<evidence type="ECO:0000313" key="9">
    <source>
        <dbReference type="EMBL" id="QIZ20733.1"/>
    </source>
</evidence>
<dbReference type="KEGG" id="peg:E5R92_02895"/>